<proteinExistence type="predicted"/>
<keyword evidence="1" id="KW-0732">Signal</keyword>
<evidence type="ECO:0000313" key="2">
    <source>
        <dbReference type="EMBL" id="MDQ7950898.1"/>
    </source>
</evidence>
<dbReference type="EMBL" id="JAVIAC010000002">
    <property type="protein sequence ID" value="MDQ7950898.1"/>
    <property type="molecule type" value="Genomic_DNA"/>
</dbReference>
<sequence length="57" mass="5872">MQIQRATLLALLPGCFALVHAHAVTAAMQDERSGQTSGACANDGDAGRVLHGAIHMS</sequence>
<comment type="caution">
    <text evidence="2">The sequence shown here is derived from an EMBL/GenBank/DDBJ whole genome shotgun (WGS) entry which is preliminary data.</text>
</comment>
<dbReference type="RefSeq" id="WP_305730260.1">
    <property type="nucleotide sequence ID" value="NZ_JAUZEA010000002.1"/>
</dbReference>
<name>A0AAP5C175_9GAMM</name>
<evidence type="ECO:0000313" key="3">
    <source>
        <dbReference type="Proteomes" id="UP001240529"/>
    </source>
</evidence>
<feature type="signal peptide" evidence="1">
    <location>
        <begin position="1"/>
        <end position="26"/>
    </location>
</feature>
<dbReference type="AlphaFoldDB" id="A0AAP5C175"/>
<accession>A0AAP5C175</accession>
<dbReference type="Proteomes" id="UP001240529">
    <property type="component" value="Unassembled WGS sequence"/>
</dbReference>
<organism evidence="2 3">
    <name type="scientific">Stenotrophomonas geniculata</name>
    <dbReference type="NCBI Taxonomy" id="86188"/>
    <lineage>
        <taxon>Bacteria</taxon>
        <taxon>Pseudomonadati</taxon>
        <taxon>Pseudomonadota</taxon>
        <taxon>Gammaproteobacteria</taxon>
        <taxon>Lysobacterales</taxon>
        <taxon>Lysobacteraceae</taxon>
        <taxon>Stenotrophomonas</taxon>
    </lineage>
</organism>
<reference evidence="2" key="1">
    <citation type="submission" date="2023-07" db="EMBL/GenBank/DDBJ databases">
        <authorList>
            <person name="Shahid S."/>
            <person name="Akbar M.Y."/>
            <person name="Ajmal W."/>
            <person name="Ansari A."/>
            <person name="Ghazanfar S."/>
        </authorList>
    </citation>
    <scope>NUCLEOTIDE SEQUENCE</scope>
    <source>
        <strain evidence="2">NIGAB</strain>
    </source>
</reference>
<gene>
    <name evidence="2" type="ORF">Q0031_03790</name>
</gene>
<evidence type="ECO:0000256" key="1">
    <source>
        <dbReference type="SAM" id="SignalP"/>
    </source>
</evidence>
<feature type="chain" id="PRO_5042864603" evidence="1">
    <location>
        <begin position="27"/>
        <end position="57"/>
    </location>
</feature>
<protein>
    <submittedName>
        <fullName evidence="2">Uncharacterized protein</fullName>
    </submittedName>
</protein>